<dbReference type="CDD" id="cd06170">
    <property type="entry name" value="LuxR_C_like"/>
    <property type="match status" value="1"/>
</dbReference>
<proteinExistence type="predicted"/>
<dbReference type="SUPFAM" id="SSF46894">
    <property type="entry name" value="C-terminal effector domain of the bipartite response regulators"/>
    <property type="match status" value="1"/>
</dbReference>
<dbReference type="SUPFAM" id="SSF46785">
    <property type="entry name" value="Winged helix' DNA-binding domain"/>
    <property type="match status" value="1"/>
</dbReference>
<evidence type="ECO:0000259" key="1">
    <source>
        <dbReference type="PROSITE" id="PS50043"/>
    </source>
</evidence>
<sequence>MLGLLGLDPLAQAVYSAMLADPAVGVRELAERLGQDERTIRETLDRLVELALLRPSRERSGTLYPVSLVAGMQLLVRRQEAELAAGRDAVAAGRVAAADREPAERLIGLDAVQAELEQLLAGATVEALSMVPGNAVPTASLEASRNIDDDVVRRVRSRVLYHASVRKDPNTVAYGRWLAERGTEIRVSPAVTRRLLIVDGRTAMVPIDPEQPSAGALCVREPGLVDQLTALFELIWTDAVPLGDPAPEEAAAELSATDRHLLRLLADGLTDDAAGKRLGVSARTVRRIMADLMDRLGAESRFEAGVEAARRGWL</sequence>
<protein>
    <submittedName>
        <fullName evidence="2">Helix-turn-helix domain-containing protein</fullName>
    </submittedName>
</protein>
<reference evidence="2 3" key="1">
    <citation type="journal article" date="2019" name="Int. J. Syst. Evol. Microbiol.">
        <title>The Global Catalogue of Microorganisms (GCM) 10K type strain sequencing project: providing services to taxonomists for standard genome sequencing and annotation.</title>
        <authorList>
            <consortium name="The Broad Institute Genomics Platform"/>
            <consortium name="The Broad Institute Genome Sequencing Center for Infectious Disease"/>
            <person name="Wu L."/>
            <person name="Ma J."/>
        </authorList>
    </citation>
    <scope>NUCLEOTIDE SEQUENCE [LARGE SCALE GENOMIC DNA]</scope>
    <source>
        <strain evidence="2 3">JCM 16014</strain>
    </source>
</reference>
<dbReference type="SMART" id="SM00421">
    <property type="entry name" value="HTH_LUXR"/>
    <property type="match status" value="1"/>
</dbReference>
<name>A0ABN2V923_9ACTN</name>
<dbReference type="PROSITE" id="PS50043">
    <property type="entry name" value="HTH_LUXR_2"/>
    <property type="match status" value="1"/>
</dbReference>
<evidence type="ECO:0000313" key="3">
    <source>
        <dbReference type="Proteomes" id="UP001500751"/>
    </source>
</evidence>
<dbReference type="EMBL" id="BAAAQN010000063">
    <property type="protein sequence ID" value="GAA2056033.1"/>
    <property type="molecule type" value="Genomic_DNA"/>
</dbReference>
<dbReference type="PANTHER" id="PTHR34293">
    <property type="entry name" value="HTH-TYPE TRANSCRIPTIONAL REGULATOR TRMBL2"/>
    <property type="match status" value="1"/>
</dbReference>
<dbReference type="RefSeq" id="WP_344670585.1">
    <property type="nucleotide sequence ID" value="NZ_BAAAQN010000063.1"/>
</dbReference>
<keyword evidence="3" id="KW-1185">Reference proteome</keyword>
<dbReference type="InterPro" id="IPR051797">
    <property type="entry name" value="TrmB-like"/>
</dbReference>
<accession>A0ABN2V923</accession>
<dbReference type="InterPro" id="IPR016032">
    <property type="entry name" value="Sig_transdc_resp-reg_C-effctor"/>
</dbReference>
<dbReference type="InterPro" id="IPR036390">
    <property type="entry name" value="WH_DNA-bd_sf"/>
</dbReference>
<comment type="caution">
    <text evidence="2">The sequence shown here is derived from an EMBL/GenBank/DDBJ whole genome shotgun (WGS) entry which is preliminary data.</text>
</comment>
<dbReference type="InterPro" id="IPR000792">
    <property type="entry name" value="Tscrpt_reg_LuxR_C"/>
</dbReference>
<dbReference type="Pfam" id="PF00196">
    <property type="entry name" value="GerE"/>
    <property type="match status" value="1"/>
</dbReference>
<gene>
    <name evidence="2" type="ORF">GCM10009839_76260</name>
</gene>
<dbReference type="PANTHER" id="PTHR34293:SF1">
    <property type="entry name" value="HTH-TYPE TRANSCRIPTIONAL REGULATOR TRMBL2"/>
    <property type="match status" value="1"/>
</dbReference>
<dbReference type="Proteomes" id="UP001500751">
    <property type="component" value="Unassembled WGS sequence"/>
</dbReference>
<organism evidence="2 3">
    <name type="scientific">Catenulispora yoronensis</name>
    <dbReference type="NCBI Taxonomy" id="450799"/>
    <lineage>
        <taxon>Bacteria</taxon>
        <taxon>Bacillati</taxon>
        <taxon>Actinomycetota</taxon>
        <taxon>Actinomycetes</taxon>
        <taxon>Catenulisporales</taxon>
        <taxon>Catenulisporaceae</taxon>
        <taxon>Catenulispora</taxon>
    </lineage>
</organism>
<dbReference type="InterPro" id="IPR036388">
    <property type="entry name" value="WH-like_DNA-bd_sf"/>
</dbReference>
<dbReference type="Gene3D" id="1.10.10.10">
    <property type="entry name" value="Winged helix-like DNA-binding domain superfamily/Winged helix DNA-binding domain"/>
    <property type="match status" value="2"/>
</dbReference>
<feature type="domain" description="HTH luxR-type" evidence="1">
    <location>
        <begin position="247"/>
        <end position="312"/>
    </location>
</feature>
<evidence type="ECO:0000313" key="2">
    <source>
        <dbReference type="EMBL" id="GAA2056033.1"/>
    </source>
</evidence>